<dbReference type="InterPro" id="IPR001150">
    <property type="entry name" value="Gly_radical"/>
</dbReference>
<keyword evidence="7" id="KW-1185">Reference proteome</keyword>
<gene>
    <name evidence="6" type="ORF">PbJCM13498_10560</name>
</gene>
<dbReference type="PROSITE" id="PS51554">
    <property type="entry name" value="PFL"/>
    <property type="match status" value="1"/>
</dbReference>
<feature type="domain" description="Glycine radical" evidence="4">
    <location>
        <begin position="606"/>
        <end position="727"/>
    </location>
</feature>
<keyword evidence="1" id="KW-0556">Organic radical</keyword>
<dbReference type="GO" id="GO:0016829">
    <property type="term" value="F:lyase activity"/>
    <property type="evidence" value="ECO:0007669"/>
    <property type="project" value="UniProtKB-KW"/>
</dbReference>
<proteinExistence type="predicted"/>
<name>A0A5M4AX49_9BACT</name>
<dbReference type="PANTHER" id="PTHR43641">
    <property type="entry name" value="FORMATE ACETYLTRANSFERASE 3-RELATED"/>
    <property type="match status" value="1"/>
</dbReference>
<dbReference type="InterPro" id="IPR004184">
    <property type="entry name" value="PFL_dom"/>
</dbReference>
<evidence type="ECO:0000259" key="5">
    <source>
        <dbReference type="PROSITE" id="PS51554"/>
    </source>
</evidence>
<evidence type="ECO:0000313" key="7">
    <source>
        <dbReference type="Proteomes" id="UP000391834"/>
    </source>
</evidence>
<protein>
    <submittedName>
        <fullName evidence="6">Pyruvate formate-lyase</fullName>
    </submittedName>
</protein>
<accession>A0A5M4AX49</accession>
<dbReference type="InterPro" id="IPR051215">
    <property type="entry name" value="GRE"/>
</dbReference>
<evidence type="ECO:0000256" key="2">
    <source>
        <dbReference type="ARBA" id="ARBA00023239"/>
    </source>
</evidence>
<sequence length="727" mass="81403">MEKFTRVYQEFRTAEPSVRELRCLEVLFPAILQPVGKTDRFVGRVEPLPIGISIYEGYLGYFYDGARMNALLGHPQLSFKLELRLRTLEAFWRGENSVAKIKSAQRQAEVKYTPDKIRRFQNHGVIEPYYRINGVNPDYSKLLQKGIPGLREELQSVDLAEADDKKRATVTSMLGALDILVRVINQYAVYARDLSDECVHEESKAELLHMATALETISDSKPTTFREAVQLIHLFSLLSGTGNYGRLDVCLGDFLVRDLENGELTEELAHQLMESFWLLINARQLGAEGRMVIGGKGRPNEEAADKFAQLALQTSASVKEALPQICLRYYDGQNETLFTQAAGLLSEGNINPLLFNDSSLLPYIVQNYAVSEEEAEQYIPNGNGGFVFWHRSIGGPAGAINLLKVLELSINSGRDFISGTEVGPDFGKFSEFHNLDGIWDAFSREVEYFVEALAIQEEILNTVINREASFIYASILHDQCISDGHSIFDGEGPLLGSGVEVAGAKNVGDSLAAIDSIVFQDKLIYPVKLSYIIGENYEGFESERELLSKSLYRRDIRNKSDDFIRRIDQLLSNTGSGYAKKSGMHYFAHCPANGKINMAFGRKTAASANGRKGMELLDCSLNHRIILQSHPEKITFPDTEILQRNGMHLFQVSKMLDVGQQLTILQALRQLGVGQMVVNVLDRDTLEAARRDPENYRNVMVRLGSGAVRFVELDADTQEQIIIQLDD</sequence>
<dbReference type="Pfam" id="PF02901">
    <property type="entry name" value="PFL-like"/>
    <property type="match status" value="1"/>
</dbReference>
<organism evidence="6 7">
    <name type="scientific">Prolixibacter bellariivorans</name>
    <dbReference type="NCBI Taxonomy" id="314319"/>
    <lineage>
        <taxon>Bacteria</taxon>
        <taxon>Pseudomonadati</taxon>
        <taxon>Bacteroidota</taxon>
        <taxon>Bacteroidia</taxon>
        <taxon>Marinilabiliales</taxon>
        <taxon>Prolixibacteraceae</taxon>
        <taxon>Prolixibacter</taxon>
    </lineage>
</organism>
<dbReference type="GO" id="GO:0005829">
    <property type="term" value="C:cytosol"/>
    <property type="evidence" value="ECO:0007669"/>
    <property type="project" value="TreeGrafter"/>
</dbReference>
<dbReference type="PANTHER" id="PTHR43641:SF2">
    <property type="entry name" value="DEHYDRATASE YBIW-RELATED"/>
    <property type="match status" value="1"/>
</dbReference>
<keyword evidence="2 6" id="KW-0456">Lyase</keyword>
<evidence type="ECO:0000256" key="1">
    <source>
        <dbReference type="ARBA" id="ARBA00022818"/>
    </source>
</evidence>
<dbReference type="AlphaFoldDB" id="A0A5M4AX49"/>
<feature type="domain" description="PFL" evidence="5">
    <location>
        <begin position="1"/>
        <end position="612"/>
    </location>
</feature>
<comment type="caution">
    <text evidence="6">The sequence shown here is derived from an EMBL/GenBank/DDBJ whole genome shotgun (WGS) entry which is preliminary data.</text>
</comment>
<dbReference type="Proteomes" id="UP000391834">
    <property type="component" value="Unassembled WGS sequence"/>
</dbReference>
<comment type="caution">
    <text evidence="3">Lacks conserved residue(s) required for the propagation of feature annotation.</text>
</comment>
<evidence type="ECO:0000313" key="6">
    <source>
        <dbReference type="EMBL" id="GET32193.1"/>
    </source>
</evidence>
<dbReference type="Gene3D" id="3.20.70.20">
    <property type="match status" value="1"/>
</dbReference>
<evidence type="ECO:0000259" key="4">
    <source>
        <dbReference type="PROSITE" id="PS51149"/>
    </source>
</evidence>
<dbReference type="PROSITE" id="PS51149">
    <property type="entry name" value="GLY_RADICAL_2"/>
    <property type="match status" value="1"/>
</dbReference>
<evidence type="ECO:0000256" key="3">
    <source>
        <dbReference type="PROSITE-ProRule" id="PRU00493"/>
    </source>
</evidence>
<dbReference type="Pfam" id="PF01228">
    <property type="entry name" value="Gly_radical"/>
    <property type="match status" value="1"/>
</dbReference>
<keyword evidence="6" id="KW-0670">Pyruvate</keyword>
<dbReference type="EMBL" id="BLAX01000001">
    <property type="protein sequence ID" value="GET32193.1"/>
    <property type="molecule type" value="Genomic_DNA"/>
</dbReference>
<dbReference type="SUPFAM" id="SSF51998">
    <property type="entry name" value="PFL-like glycyl radical enzymes"/>
    <property type="match status" value="1"/>
</dbReference>
<reference evidence="6 7" key="1">
    <citation type="submission" date="2019-10" db="EMBL/GenBank/DDBJ databases">
        <title>Prolixibacter strains distinguished by the presence of nitrate reductase genes were adept at nitrate-dependent anaerobic corrosion of metallic iron and carbon steel.</title>
        <authorList>
            <person name="Iino T."/>
            <person name="Shono N."/>
            <person name="Ito K."/>
            <person name="Nakamura R."/>
            <person name="Sueoka K."/>
            <person name="Harayama S."/>
            <person name="Ohkuma M."/>
        </authorList>
    </citation>
    <scope>NUCLEOTIDE SEQUENCE [LARGE SCALE GENOMIC DNA]</scope>
    <source>
        <strain evidence="6 7">JCM 13498</strain>
    </source>
</reference>